<organism evidence="1 2">
    <name type="scientific">Escherichia phage OLB35</name>
    <dbReference type="NCBI Taxonomy" id="2448911"/>
    <lineage>
        <taxon>Viruses</taxon>
        <taxon>Duplodnaviria</taxon>
        <taxon>Heunggongvirae</taxon>
        <taxon>Uroviricota</taxon>
        <taxon>Caudoviricetes</taxon>
        <taxon>Pantevenvirales</taxon>
        <taxon>Straboviridae</taxon>
        <taxon>Tevenvirinae</taxon>
        <taxon>Mosigvirus</taxon>
        <taxon>Mosigvirus utam</taxon>
    </lineage>
</organism>
<reference evidence="1 2" key="1">
    <citation type="submission" date="2018-09" db="EMBL/GenBank/DDBJ databases">
        <authorList>
            <person name="Bringhurst R.M."/>
        </authorList>
    </citation>
    <scope>NUCLEOTIDE SEQUENCE [LARGE SCALE GENOMIC DNA]</scope>
</reference>
<proteinExistence type="predicted"/>
<accession>A0A3G3MBQ6</accession>
<evidence type="ECO:0000313" key="2">
    <source>
        <dbReference type="Proteomes" id="UP000274224"/>
    </source>
</evidence>
<protein>
    <submittedName>
        <fullName evidence="1">Uncharacterized protein</fullName>
    </submittedName>
</protein>
<evidence type="ECO:0000313" key="1">
    <source>
        <dbReference type="EMBL" id="AYR03976.1"/>
    </source>
</evidence>
<dbReference type="Pfam" id="PF17588">
    <property type="entry name" value="DUF5486"/>
    <property type="match status" value="1"/>
</dbReference>
<dbReference type="EMBL" id="MH992122">
    <property type="protein sequence ID" value="AYR03976.1"/>
    <property type="molecule type" value="Genomic_DNA"/>
</dbReference>
<dbReference type="Proteomes" id="UP000274224">
    <property type="component" value="Segment"/>
</dbReference>
<sequence>MTNIPTSENFDKIRKGKAERMRRFKESYDKAKAEGTITYKPIRFKSSNEPLYGVLIGKEA</sequence>
<name>A0A3G3MBQ6_9CAUD</name>
<dbReference type="InterPro" id="IPR035136">
    <property type="entry name" value="DUF5486"/>
</dbReference>